<feature type="region of interest" description="Disordered" evidence="1">
    <location>
        <begin position="119"/>
        <end position="165"/>
    </location>
</feature>
<gene>
    <name evidence="4" type="primary">LOC103521292</name>
</gene>
<feature type="domain" description="Integrase catalytic" evidence="2">
    <location>
        <begin position="1"/>
        <end position="113"/>
    </location>
</feature>
<dbReference type="PROSITE" id="PS50994">
    <property type="entry name" value="INTEGRASE"/>
    <property type="match status" value="1"/>
</dbReference>
<dbReference type="Gene3D" id="3.30.420.10">
    <property type="entry name" value="Ribonuclease H-like superfamily/Ribonuclease H"/>
    <property type="match status" value="1"/>
</dbReference>
<evidence type="ECO:0000313" key="3">
    <source>
        <dbReference type="Proteomes" id="UP000079169"/>
    </source>
</evidence>
<dbReference type="KEGG" id="dci:103521292"/>
<dbReference type="GO" id="GO:0003676">
    <property type="term" value="F:nucleic acid binding"/>
    <property type="evidence" value="ECO:0007669"/>
    <property type="project" value="InterPro"/>
</dbReference>
<keyword evidence="3" id="KW-1185">Reference proteome</keyword>
<dbReference type="GeneID" id="103521292"/>
<dbReference type="STRING" id="121845.A0A1S3DM44"/>
<reference evidence="4" key="1">
    <citation type="submission" date="2025-08" db="UniProtKB">
        <authorList>
            <consortium name="RefSeq"/>
        </authorList>
    </citation>
    <scope>IDENTIFICATION</scope>
</reference>
<protein>
    <submittedName>
        <fullName evidence="4">Uncharacterized protein LOC103521292</fullName>
    </submittedName>
</protein>
<dbReference type="PANTHER" id="PTHR37984:SF8">
    <property type="entry name" value="CCHC-TYPE DOMAIN-CONTAINING PROTEIN"/>
    <property type="match status" value="1"/>
</dbReference>
<dbReference type="PANTHER" id="PTHR37984">
    <property type="entry name" value="PROTEIN CBG26694"/>
    <property type="match status" value="1"/>
</dbReference>
<dbReference type="RefSeq" id="XP_008484626.1">
    <property type="nucleotide sequence ID" value="XM_008486404.1"/>
</dbReference>
<evidence type="ECO:0000313" key="4">
    <source>
        <dbReference type="RefSeq" id="XP_008484626.1"/>
    </source>
</evidence>
<sequence length="165" mass="18633">MKSIFARHGIPKLVVCDSGSQFTSREFKDFSVQYEFDFICSSPYHHKSNGLAESHVKIIKNLLKKAQSNGSDPYLALLNFRNTPKNNSPSPAQLLFSRALRTKIPVTYDYLKPNVKPRNVNVSSHYSSPATTPQPSPDMSPTGYQTRFGRNVRPPNRLTFSPFQP</sequence>
<feature type="compositionally biased region" description="Polar residues" evidence="1">
    <location>
        <begin position="120"/>
        <end position="131"/>
    </location>
</feature>
<dbReference type="PaxDb" id="121845-A0A1S3DM44"/>
<evidence type="ECO:0000259" key="2">
    <source>
        <dbReference type="PROSITE" id="PS50994"/>
    </source>
</evidence>
<organism evidence="3 4">
    <name type="scientific">Diaphorina citri</name>
    <name type="common">Asian citrus psyllid</name>
    <dbReference type="NCBI Taxonomy" id="121845"/>
    <lineage>
        <taxon>Eukaryota</taxon>
        <taxon>Metazoa</taxon>
        <taxon>Ecdysozoa</taxon>
        <taxon>Arthropoda</taxon>
        <taxon>Hexapoda</taxon>
        <taxon>Insecta</taxon>
        <taxon>Pterygota</taxon>
        <taxon>Neoptera</taxon>
        <taxon>Paraneoptera</taxon>
        <taxon>Hemiptera</taxon>
        <taxon>Sternorrhyncha</taxon>
        <taxon>Psylloidea</taxon>
        <taxon>Psyllidae</taxon>
        <taxon>Diaphorininae</taxon>
        <taxon>Diaphorina</taxon>
    </lineage>
</organism>
<dbReference type="SUPFAM" id="SSF53098">
    <property type="entry name" value="Ribonuclease H-like"/>
    <property type="match status" value="1"/>
</dbReference>
<dbReference type="InterPro" id="IPR050951">
    <property type="entry name" value="Retrovirus_Pol_polyprotein"/>
</dbReference>
<evidence type="ECO:0000256" key="1">
    <source>
        <dbReference type="SAM" id="MobiDB-lite"/>
    </source>
</evidence>
<name>A0A1S3DM44_DIACI</name>
<dbReference type="OMA" id="PMAKENG"/>
<proteinExistence type="predicted"/>
<dbReference type="InterPro" id="IPR001584">
    <property type="entry name" value="Integrase_cat-core"/>
</dbReference>
<dbReference type="GO" id="GO:0015074">
    <property type="term" value="P:DNA integration"/>
    <property type="evidence" value="ECO:0007669"/>
    <property type="project" value="InterPro"/>
</dbReference>
<accession>A0A1S3DM44</accession>
<dbReference type="Proteomes" id="UP000079169">
    <property type="component" value="Unplaced"/>
</dbReference>
<dbReference type="InterPro" id="IPR036397">
    <property type="entry name" value="RNaseH_sf"/>
</dbReference>
<dbReference type="AlphaFoldDB" id="A0A1S3DM44"/>
<dbReference type="InterPro" id="IPR012337">
    <property type="entry name" value="RNaseH-like_sf"/>
</dbReference>